<dbReference type="PROSITE" id="PS51257">
    <property type="entry name" value="PROKAR_LIPOPROTEIN"/>
    <property type="match status" value="1"/>
</dbReference>
<dbReference type="AlphaFoldDB" id="A0A2S9XT34"/>
<organism evidence="2 3">
    <name type="scientific">Enhygromyxa salina</name>
    <dbReference type="NCBI Taxonomy" id="215803"/>
    <lineage>
        <taxon>Bacteria</taxon>
        <taxon>Pseudomonadati</taxon>
        <taxon>Myxococcota</taxon>
        <taxon>Polyangia</taxon>
        <taxon>Nannocystales</taxon>
        <taxon>Nannocystaceae</taxon>
        <taxon>Enhygromyxa</taxon>
    </lineage>
</organism>
<feature type="region of interest" description="Disordered" evidence="1">
    <location>
        <begin position="22"/>
        <end position="49"/>
    </location>
</feature>
<gene>
    <name evidence="2" type="ORF">ENSA7_68410</name>
</gene>
<evidence type="ECO:0000256" key="1">
    <source>
        <dbReference type="SAM" id="MobiDB-lite"/>
    </source>
</evidence>
<protein>
    <submittedName>
        <fullName evidence="2">Uncharacterized protein</fullName>
    </submittedName>
</protein>
<dbReference type="Proteomes" id="UP000238823">
    <property type="component" value="Unassembled WGS sequence"/>
</dbReference>
<evidence type="ECO:0000313" key="3">
    <source>
        <dbReference type="Proteomes" id="UP000238823"/>
    </source>
</evidence>
<feature type="compositionally biased region" description="Polar residues" evidence="1">
    <location>
        <begin position="22"/>
        <end position="40"/>
    </location>
</feature>
<dbReference type="OrthoDB" id="9811934at2"/>
<dbReference type="EMBL" id="PVNL01000135">
    <property type="protein sequence ID" value="PRP96027.1"/>
    <property type="molecule type" value="Genomic_DNA"/>
</dbReference>
<dbReference type="RefSeq" id="WP_106093656.1">
    <property type="nucleotide sequence ID" value="NZ_PVNL01000135.1"/>
</dbReference>
<comment type="caution">
    <text evidence="2">The sequence shown here is derived from an EMBL/GenBank/DDBJ whole genome shotgun (WGS) entry which is preliminary data.</text>
</comment>
<name>A0A2S9XT34_9BACT</name>
<sequence>MRHAAIVLPGLLAIACESSPQTITKEPTKQTRAAASQPSERTPPAPEKLVETWPPAIPSLLLEKLEIERAGSFILPEGTNELTPRAAVALDRGFALVGEAVSIDGPAQTRRWVGFVSTADRVSEGAGVQLGTGSIHAAISDDKGGALLVGDVGSWPNARGWFGTLDAKGAVTTELELASEAPTQMFDLLAGHGPEQRALLVGNVDARGLVVSIGPRGDVRWQTFVSNSGATQIHASARVHGVRGNVLAIGTRAQGAGVSESWWSTIADGPAGTDARVEQGRFQIAGADPDQVLEVIVDLGDDIGFLALGRARRDLVQDHDQIIAVGFDRTGAPTWSRALEYFRGMEIYGAAVDPERPGIANFVVRIPIGGDKGRSALGWLDICPGVDGILIPRQLAGTEGWASAGFIEGREGRPAILTYARTETGIDWRVLPLSTSYYVGAPS</sequence>
<reference evidence="2 3" key="1">
    <citation type="submission" date="2018-03" db="EMBL/GenBank/DDBJ databases">
        <title>Draft Genome Sequences of the Obligatory Marine Myxobacteria Enhygromyxa salina SWB007.</title>
        <authorList>
            <person name="Poehlein A."/>
            <person name="Moghaddam J.A."/>
            <person name="Harms H."/>
            <person name="Alanjari M."/>
            <person name="Koenig G.M."/>
            <person name="Daniel R."/>
            <person name="Schaeberle T.F."/>
        </authorList>
    </citation>
    <scope>NUCLEOTIDE SEQUENCE [LARGE SCALE GENOMIC DNA]</scope>
    <source>
        <strain evidence="2 3">SWB007</strain>
    </source>
</reference>
<accession>A0A2S9XT34</accession>
<proteinExistence type="predicted"/>
<evidence type="ECO:0000313" key="2">
    <source>
        <dbReference type="EMBL" id="PRP96027.1"/>
    </source>
</evidence>